<name>A0A4Q2RB89_9HYPH</name>
<reference evidence="1 2" key="2">
    <citation type="submission" date="2019-02" db="EMBL/GenBank/DDBJ databases">
        <title>'Lichenibacterium ramalinii' gen. nov. sp. nov., 'Lichenibacterium minor' gen. nov. sp. nov.</title>
        <authorList>
            <person name="Pankratov T."/>
        </authorList>
    </citation>
    <scope>NUCLEOTIDE SEQUENCE [LARGE SCALE GENOMIC DNA]</scope>
    <source>
        <strain evidence="1 2">RmlP001</strain>
    </source>
</reference>
<gene>
    <name evidence="1" type="ORF">D3272_13470</name>
</gene>
<reference evidence="1 2" key="1">
    <citation type="submission" date="2018-09" db="EMBL/GenBank/DDBJ databases">
        <authorList>
            <person name="Grouzdev D.S."/>
            <person name="Krutkina M.S."/>
        </authorList>
    </citation>
    <scope>NUCLEOTIDE SEQUENCE [LARGE SCALE GENOMIC DNA]</scope>
    <source>
        <strain evidence="1 2">RmlP001</strain>
    </source>
</reference>
<dbReference type="Proteomes" id="UP000289411">
    <property type="component" value="Unassembled WGS sequence"/>
</dbReference>
<keyword evidence="2" id="KW-1185">Reference proteome</keyword>
<organism evidence="1 2">
    <name type="scientific">Lichenibacterium ramalinae</name>
    <dbReference type="NCBI Taxonomy" id="2316527"/>
    <lineage>
        <taxon>Bacteria</taxon>
        <taxon>Pseudomonadati</taxon>
        <taxon>Pseudomonadota</taxon>
        <taxon>Alphaproteobacteria</taxon>
        <taxon>Hyphomicrobiales</taxon>
        <taxon>Lichenihabitantaceae</taxon>
        <taxon>Lichenibacterium</taxon>
    </lineage>
</organism>
<dbReference type="EMBL" id="QYBC01000010">
    <property type="protein sequence ID" value="RYB04440.1"/>
    <property type="molecule type" value="Genomic_DNA"/>
</dbReference>
<sequence length="102" mass="12040">MLHLRDGRWWDEDAERWRDGVGKWLRPMRPPHSVIEPTRTTQVVLATAHRDHDATNIVAGNLVAFCQRYHSMHDKAEHLRRRRVTYLARRALGDLFTGPHRP</sequence>
<evidence type="ECO:0000313" key="1">
    <source>
        <dbReference type="EMBL" id="RYB04440.1"/>
    </source>
</evidence>
<proteinExistence type="predicted"/>
<protein>
    <submittedName>
        <fullName evidence="1">Uncharacterized protein</fullName>
    </submittedName>
</protein>
<evidence type="ECO:0000313" key="2">
    <source>
        <dbReference type="Proteomes" id="UP000289411"/>
    </source>
</evidence>
<dbReference type="AlphaFoldDB" id="A0A4Q2RB89"/>
<accession>A0A4Q2RB89</accession>
<comment type="caution">
    <text evidence="1">The sequence shown here is derived from an EMBL/GenBank/DDBJ whole genome shotgun (WGS) entry which is preliminary data.</text>
</comment>